<evidence type="ECO:0000313" key="3">
    <source>
        <dbReference type="Proteomes" id="UP000027601"/>
    </source>
</evidence>
<sequence>MEYLLYIFRFLYRIRFWVIIGSALVTLAVIYATRNITRTYTVESTVFTGEQSGYSLEGELLGRTIKAGNNTVDNFINIILAETTLKRVSYRLYARNMIHGDLNRDNEYITAADYREIYNRTVNRPDGQALLALIDKTSEDKTVENMLKYEKPDKSNFIYGLFYWNHPHYSYGALKKIQVLRKGSSDLLTIRYSSNDPGIAYNTIDILMKEFVNEYKDIRYGETDKVIEYFRSELARIGHELRMAEDSLTQYNTEKGIINYYDETKEIAAINKEFELREQDVLLAYSSSLIMKQELEKQMDSNTKQLLNNISFVNKLKEASELTGKISEMESFNKENSNITALSQYKNQLNKTTKELSSITDRYVENKQSKEGIAKSNIVSQWLEQTLALEKAKASLNVVKKSKEELKEKYAFFAPVGSTIKRRERGINFTEQNYLSLLKSYNDALMRKKNLEMTSATLKVLNPPAYPIQPEPHGRKNIVLMSLLGSIAFIVGLFLIIELLDRTLRDKIRTERLTGSKLLASFPKESKKYTKYRTACLLIATKYLSSAVFKYFTHKKERLPYIVNFLSIEKQNGKTFIADQLATYWQNLGLKVKVINWEADFNINSSQYMLAKSINELYSLNEEDIVLVEYPNMENYNVSNALLQEANVNLLVLRADRSWKETNNILYQKLKNQVGKTPLFTLLNYAERDVLETYTGMLPPYTRFRKLGYRIRQLGLTENSDLI</sequence>
<keyword evidence="1" id="KW-1133">Transmembrane helix</keyword>
<feature type="transmembrane region" description="Helical" evidence="1">
    <location>
        <begin position="478"/>
        <end position="500"/>
    </location>
</feature>
<dbReference type="GO" id="GO:0005886">
    <property type="term" value="C:plasma membrane"/>
    <property type="evidence" value="ECO:0007669"/>
    <property type="project" value="TreeGrafter"/>
</dbReference>
<gene>
    <name evidence="2" type="ORF">JCM15093_670</name>
</gene>
<dbReference type="Proteomes" id="UP000027601">
    <property type="component" value="Unassembled WGS sequence"/>
</dbReference>
<keyword evidence="2" id="KW-0418">Kinase</keyword>
<name>A0A069D603_9BACE</name>
<keyword evidence="1" id="KW-0812">Transmembrane</keyword>
<dbReference type="STRING" id="1121097.GCA_000428125_01293"/>
<reference evidence="2 3" key="1">
    <citation type="journal article" date="2015" name="Microbes Environ.">
        <title>Distribution and evolution of nitrogen fixation genes in the phylum bacteroidetes.</title>
        <authorList>
            <person name="Inoue J."/>
            <person name="Oshima K."/>
            <person name="Suda W."/>
            <person name="Sakamoto M."/>
            <person name="Iino T."/>
            <person name="Noda S."/>
            <person name="Hongoh Y."/>
            <person name="Hattori M."/>
            <person name="Ohkuma M."/>
        </authorList>
    </citation>
    <scope>NUCLEOTIDE SEQUENCE [LARGE SCALE GENOMIC DNA]</scope>
    <source>
        <strain evidence="2 3">JCM 15093</strain>
    </source>
</reference>
<keyword evidence="2" id="KW-0808">Transferase</keyword>
<proteinExistence type="predicted"/>
<dbReference type="RefSeq" id="WP_034782658.1">
    <property type="nucleotide sequence ID" value="NZ_KE386627.1"/>
</dbReference>
<dbReference type="SUPFAM" id="SSF52540">
    <property type="entry name" value="P-loop containing nucleoside triphosphate hydrolases"/>
    <property type="match status" value="1"/>
</dbReference>
<keyword evidence="1" id="KW-0472">Membrane</keyword>
<evidence type="ECO:0000256" key="1">
    <source>
        <dbReference type="SAM" id="Phobius"/>
    </source>
</evidence>
<dbReference type="EMBL" id="BAJS01000002">
    <property type="protein sequence ID" value="GAK35569.1"/>
    <property type="molecule type" value="Genomic_DNA"/>
</dbReference>
<dbReference type="GO" id="GO:0004713">
    <property type="term" value="F:protein tyrosine kinase activity"/>
    <property type="evidence" value="ECO:0007669"/>
    <property type="project" value="TreeGrafter"/>
</dbReference>
<evidence type="ECO:0000313" key="2">
    <source>
        <dbReference type="EMBL" id="GAK35569.1"/>
    </source>
</evidence>
<dbReference type="OrthoDB" id="781284at2"/>
<accession>A0A069D603</accession>
<organism evidence="2 3">
    <name type="scientific">Bacteroides graminisolvens DSM 19988 = JCM 15093</name>
    <dbReference type="NCBI Taxonomy" id="1121097"/>
    <lineage>
        <taxon>Bacteria</taxon>
        <taxon>Pseudomonadati</taxon>
        <taxon>Bacteroidota</taxon>
        <taxon>Bacteroidia</taxon>
        <taxon>Bacteroidales</taxon>
        <taxon>Bacteroidaceae</taxon>
        <taxon>Bacteroides</taxon>
    </lineage>
</organism>
<dbReference type="PANTHER" id="PTHR32309:SF13">
    <property type="entry name" value="FERRIC ENTEROBACTIN TRANSPORT PROTEIN FEPE"/>
    <property type="match status" value="1"/>
</dbReference>
<dbReference type="PANTHER" id="PTHR32309">
    <property type="entry name" value="TYROSINE-PROTEIN KINASE"/>
    <property type="match status" value="1"/>
</dbReference>
<dbReference type="InterPro" id="IPR027417">
    <property type="entry name" value="P-loop_NTPase"/>
</dbReference>
<feature type="transmembrane region" description="Helical" evidence="1">
    <location>
        <begin position="12"/>
        <end position="32"/>
    </location>
</feature>
<keyword evidence="3" id="KW-1185">Reference proteome</keyword>
<protein>
    <submittedName>
        <fullName evidence="2">Tyrosine-protein kinase Wzc</fullName>
    </submittedName>
</protein>
<comment type="caution">
    <text evidence="2">The sequence shown here is derived from an EMBL/GenBank/DDBJ whole genome shotgun (WGS) entry which is preliminary data.</text>
</comment>
<dbReference type="InterPro" id="IPR050445">
    <property type="entry name" value="Bact_polysacc_biosynth/exp"/>
</dbReference>
<dbReference type="AlphaFoldDB" id="A0A069D603"/>
<dbReference type="eggNOG" id="COG3206">
    <property type="taxonomic scope" value="Bacteria"/>
</dbReference>